<feature type="signal peptide" evidence="13">
    <location>
        <begin position="1"/>
        <end position="25"/>
    </location>
</feature>
<keyword evidence="3" id="KW-1003">Cell membrane</keyword>
<keyword evidence="9" id="KW-0675">Receptor</keyword>
<dbReference type="OrthoDB" id="5984008at2759"/>
<accession>A0A8D2AKS3</accession>
<evidence type="ECO:0000256" key="12">
    <source>
        <dbReference type="SAM" id="Phobius"/>
    </source>
</evidence>
<dbReference type="InterPro" id="IPR000337">
    <property type="entry name" value="GPCR_3"/>
</dbReference>
<evidence type="ECO:0000256" key="4">
    <source>
        <dbReference type="ARBA" id="ARBA00022692"/>
    </source>
</evidence>
<evidence type="ECO:0000256" key="9">
    <source>
        <dbReference type="ARBA" id="ARBA00023170"/>
    </source>
</evidence>
<dbReference type="Pfam" id="PF01094">
    <property type="entry name" value="ANF_receptor"/>
    <property type="match status" value="1"/>
</dbReference>
<reference evidence="15" key="1">
    <citation type="submission" date="2025-08" db="UniProtKB">
        <authorList>
            <consortium name="Ensembl"/>
        </authorList>
    </citation>
    <scope>IDENTIFICATION</scope>
</reference>
<dbReference type="PROSITE" id="PS50259">
    <property type="entry name" value="G_PROTEIN_RECEP_F3_4"/>
    <property type="match status" value="1"/>
</dbReference>
<keyword evidence="16" id="KW-1185">Reference proteome</keyword>
<evidence type="ECO:0000313" key="16">
    <source>
        <dbReference type="Proteomes" id="UP000694564"/>
    </source>
</evidence>
<dbReference type="InterPro" id="IPR011500">
    <property type="entry name" value="GPCR_3_9-Cys_dom"/>
</dbReference>
<comment type="similarity">
    <text evidence="2">Belongs to the G-protein coupled receptor 3 family.</text>
</comment>
<dbReference type="InterPro" id="IPR000068">
    <property type="entry name" value="GPCR_3_Ca_sens_rcpt-rel"/>
</dbReference>
<dbReference type="Gene3D" id="2.10.50.30">
    <property type="entry name" value="GPCR, family 3, nine cysteines domain"/>
    <property type="match status" value="1"/>
</dbReference>
<dbReference type="Gene3D" id="3.40.50.2300">
    <property type="match status" value="2"/>
</dbReference>
<reference evidence="15" key="2">
    <citation type="submission" date="2025-09" db="UniProtKB">
        <authorList>
            <consortium name="Ensembl"/>
        </authorList>
    </citation>
    <scope>IDENTIFICATION</scope>
</reference>
<organism evidence="15 16">
    <name type="scientific">Sciurus vulgaris</name>
    <name type="common">Eurasian red squirrel</name>
    <dbReference type="NCBI Taxonomy" id="55149"/>
    <lineage>
        <taxon>Eukaryota</taxon>
        <taxon>Metazoa</taxon>
        <taxon>Chordata</taxon>
        <taxon>Craniata</taxon>
        <taxon>Vertebrata</taxon>
        <taxon>Euteleostomi</taxon>
        <taxon>Mammalia</taxon>
        <taxon>Eutheria</taxon>
        <taxon>Euarchontoglires</taxon>
        <taxon>Glires</taxon>
        <taxon>Rodentia</taxon>
        <taxon>Sciuromorpha</taxon>
        <taxon>Sciuridae</taxon>
        <taxon>Sciurinae</taxon>
        <taxon>Sciurini</taxon>
        <taxon>Sciurus</taxon>
    </lineage>
</organism>
<keyword evidence="10" id="KW-0325">Glycoprotein</keyword>
<feature type="chain" id="PRO_5034871275" description="G-protein coupled receptors family 3 profile domain-containing protein" evidence="13">
    <location>
        <begin position="26"/>
        <end position="822"/>
    </location>
</feature>
<dbReference type="Proteomes" id="UP000694564">
    <property type="component" value="Chromosome 5"/>
</dbReference>
<keyword evidence="5 13" id="KW-0732">Signal</keyword>
<dbReference type="InterPro" id="IPR038550">
    <property type="entry name" value="GPCR_3_9-Cys_sf"/>
</dbReference>
<dbReference type="AlphaFoldDB" id="A0A8D2AKS3"/>
<dbReference type="InterPro" id="IPR017979">
    <property type="entry name" value="GPCR_3_CS"/>
</dbReference>
<dbReference type="InterPro" id="IPR017978">
    <property type="entry name" value="GPCR_3_C"/>
</dbReference>
<dbReference type="InterPro" id="IPR028082">
    <property type="entry name" value="Peripla_BP_I"/>
</dbReference>
<feature type="transmembrane region" description="Helical" evidence="12">
    <location>
        <begin position="710"/>
        <end position="733"/>
    </location>
</feature>
<evidence type="ECO:0000256" key="10">
    <source>
        <dbReference type="ARBA" id="ARBA00023180"/>
    </source>
</evidence>
<dbReference type="Pfam" id="PF00003">
    <property type="entry name" value="7tm_3"/>
    <property type="match status" value="2"/>
</dbReference>
<feature type="domain" description="G-protein coupled receptors family 3 profile" evidence="14">
    <location>
        <begin position="595"/>
        <end position="815"/>
    </location>
</feature>
<dbReference type="PANTHER" id="PTHR24061">
    <property type="entry name" value="CALCIUM-SENSING RECEPTOR-RELATED"/>
    <property type="match status" value="1"/>
</dbReference>
<dbReference type="GO" id="GO:0005886">
    <property type="term" value="C:plasma membrane"/>
    <property type="evidence" value="ECO:0007669"/>
    <property type="project" value="UniProtKB-SubCell"/>
</dbReference>
<keyword evidence="7" id="KW-0297">G-protein coupled receptor</keyword>
<evidence type="ECO:0000256" key="3">
    <source>
        <dbReference type="ARBA" id="ARBA00022475"/>
    </source>
</evidence>
<dbReference type="Pfam" id="PF07562">
    <property type="entry name" value="NCD3G"/>
    <property type="match status" value="1"/>
</dbReference>
<dbReference type="PROSITE" id="PS00981">
    <property type="entry name" value="G_PROTEIN_RECEP_F3_3"/>
    <property type="match status" value="1"/>
</dbReference>
<feature type="transmembrane region" description="Helical" evidence="12">
    <location>
        <begin position="595"/>
        <end position="614"/>
    </location>
</feature>
<evidence type="ECO:0000256" key="11">
    <source>
        <dbReference type="ARBA" id="ARBA00023224"/>
    </source>
</evidence>
<evidence type="ECO:0000313" key="15">
    <source>
        <dbReference type="Ensembl" id="ENSSVLP00005001400.1"/>
    </source>
</evidence>
<evidence type="ECO:0000256" key="13">
    <source>
        <dbReference type="SAM" id="SignalP"/>
    </source>
</evidence>
<evidence type="ECO:0000256" key="7">
    <source>
        <dbReference type="ARBA" id="ARBA00023040"/>
    </source>
</evidence>
<name>A0A8D2AKS3_SCIVU</name>
<keyword evidence="6 12" id="KW-1133">Transmembrane helix</keyword>
<dbReference type="SUPFAM" id="SSF53822">
    <property type="entry name" value="Periplasmic binding protein-like I"/>
    <property type="match status" value="1"/>
</dbReference>
<dbReference type="PRINTS" id="PR01535">
    <property type="entry name" value="VOMERONASL2R"/>
</dbReference>
<dbReference type="FunFam" id="3.40.50.2300:FF:000125">
    <property type="entry name" value="Vomeronasal 2, receptor 88"/>
    <property type="match status" value="1"/>
</dbReference>
<dbReference type="GO" id="GO:0004930">
    <property type="term" value="F:G protein-coupled receptor activity"/>
    <property type="evidence" value="ECO:0007669"/>
    <property type="project" value="UniProtKB-KW"/>
</dbReference>
<evidence type="ECO:0000259" key="14">
    <source>
        <dbReference type="PROSITE" id="PS50259"/>
    </source>
</evidence>
<evidence type="ECO:0000256" key="8">
    <source>
        <dbReference type="ARBA" id="ARBA00023136"/>
    </source>
</evidence>
<feature type="transmembrane region" description="Helical" evidence="12">
    <location>
        <begin position="777"/>
        <end position="800"/>
    </location>
</feature>
<protein>
    <recommendedName>
        <fullName evidence="14">G-protein coupled receptors family 3 profile domain-containing protein</fullName>
    </recommendedName>
</protein>
<feature type="transmembrane region" description="Helical" evidence="12">
    <location>
        <begin position="745"/>
        <end position="765"/>
    </location>
</feature>
<comment type="subcellular location">
    <subcellularLocation>
        <location evidence="1">Cell membrane</location>
        <topology evidence="1">Multi-pass membrane protein</topology>
    </subcellularLocation>
</comment>
<keyword evidence="11" id="KW-0807">Transducer</keyword>
<proteinExistence type="inferred from homology"/>
<dbReference type="PANTHER" id="PTHR24061:SF536">
    <property type="entry name" value="VOMERONASAL 2, RECEPTOR 19-RELATED"/>
    <property type="match status" value="1"/>
</dbReference>
<dbReference type="GeneTree" id="ENSGT00940000163606"/>
<sequence>MKSPVVYSLMVVLLFVLQEKNSILSLNVPTSGYYQDGDFIIGGLFSLRVTDGYTRSRFGFGDKIYIPDHVHVDLTKHYQHLLAMVFAIEKINKDQNMLFNMSLGFHLFNVDFIEMKAVESSMSLLSGKSPPVPNYDCTSEKRNKLVAVVGGVATGITAQSSQALSLYNVPQISYGPFDHSLRDRARYQSLYQFPINHTALYQGIIQIMLHFDWTWVGLVVPDDIRGEMFLRDMTQEMTSNGLCVAFAERIPEFPVEDIINNELFMERFTFTNVSVVFGDIYSLLRFVYKLLCNLPFGNIWVTTSDWDITLLPFGQEQGYTYFGGGLSFSVHIEEIPGFNNFLKSVQPAKYPHDVFIQDVWSVLFECPYLYQHGIKLLSQCEQNGSLATRTLPVWDMKASHQSYNIYSAVNAIAQALHEELSLRVEEGSLDRGASITPHSWQLHPFLQKCQLERRVDKEKIVNKKISTTKFDIFNYQSLLNGTKTQVKVGEFEFKSYSDQCLSLNDKLIMWGEHYGESLMTPSAVCSQSCPLGFRKTAVEGKPFCCFDCVPCRDGEIANETDMDQCIQCPEDQYPNKQRSQCLPQIMTFLSHEDPLGALLVSIALGLSVLTALILKLFIEYRDTPIVRANNRNLSYLLLVSLMLCFFCSLMFIGQPSPVSCILRQTFFGAVFSVAVSAILAKTFIVVVAFKAVKPGVVTGSLIQCNEGSPAAFYCVLGYLGFLALLSLISAFLARRLPDRFNEAKLITFSMLVFCSVWICFIPTYLSTKGKNMVALEIFSILTSGAGLLCCIFLPKCYVILLRADDNPRKNYLKQGPSMRQRN</sequence>
<dbReference type="InterPro" id="IPR001828">
    <property type="entry name" value="ANF_lig-bd_rcpt"/>
</dbReference>
<dbReference type="PRINTS" id="PR00248">
    <property type="entry name" value="GPCRMGR"/>
</dbReference>
<dbReference type="FunFam" id="2.10.50.30:FF:000002">
    <property type="entry name" value="Vomeronasal 2 receptor, h1"/>
    <property type="match status" value="1"/>
</dbReference>
<dbReference type="Ensembl" id="ENSSVLT00005001545.1">
    <property type="protein sequence ID" value="ENSSVLP00005001400.1"/>
    <property type="gene ID" value="ENSSVLG00005001153.1"/>
</dbReference>
<keyword evidence="8 12" id="KW-0472">Membrane</keyword>
<evidence type="ECO:0000256" key="2">
    <source>
        <dbReference type="ARBA" id="ARBA00007242"/>
    </source>
</evidence>
<evidence type="ECO:0000256" key="1">
    <source>
        <dbReference type="ARBA" id="ARBA00004651"/>
    </source>
</evidence>
<evidence type="ECO:0000256" key="5">
    <source>
        <dbReference type="ARBA" id="ARBA00022729"/>
    </source>
</evidence>
<feature type="transmembrane region" description="Helical" evidence="12">
    <location>
        <begin position="666"/>
        <end position="689"/>
    </location>
</feature>
<evidence type="ECO:0000256" key="6">
    <source>
        <dbReference type="ARBA" id="ARBA00022989"/>
    </source>
</evidence>
<feature type="transmembrane region" description="Helical" evidence="12">
    <location>
        <begin position="635"/>
        <end position="654"/>
    </location>
</feature>
<keyword evidence="4 12" id="KW-0812">Transmembrane</keyword>
<dbReference type="InterPro" id="IPR004073">
    <property type="entry name" value="GPCR_3_vmron_rcpt_2"/>
</dbReference>